<sequence length="450" mass="49354">MNKEGTARAKTQPADLALDVASVSAKHAVITCEVKDAKVSPPEFEIKIIDLSRNGVMLNGERINKDEYYELKDGDAVTMPFHLEYRFELNPDGTLPRATRVPVDETPTPLQKKRASPATAAVENGGGAKKPRESCDDNEGQGQAMRELTTENGELRQRVEALEKELEEARRREKEAAAPTEAAEGDNDDVRAEALREAEEKVKQAEARAEKLNAELEEAQAVVEGAASATKEMETKLAELQSALDAAETKRVEAIASVQKECAEEIENLNARVARIQSVRKEELEEAEARVKAFASSARESRDLAKQLLDKLNESVQLVASDADAAHGDDDEMTHETTPQRRDGSDEKAAEDAAEDEPAKDDDDDINDNDDDDDINDKDDDSLEQLDVDNHFSDSILADVEFPPTEKPTQVAAPLHDIGNSPRTDQPSPSKRVGRDIDDRSPLPASVLED</sequence>
<dbReference type="InterPro" id="IPR000253">
    <property type="entry name" value="FHA_dom"/>
</dbReference>
<dbReference type="EMBL" id="CP000585">
    <property type="protein sequence ID" value="ABO96131.1"/>
    <property type="molecule type" value="Genomic_DNA"/>
</dbReference>
<dbReference type="PROSITE" id="PS50006">
    <property type="entry name" value="FHA_DOMAIN"/>
    <property type="match status" value="1"/>
</dbReference>
<proteinExistence type="predicted"/>
<evidence type="ECO:0000313" key="4">
    <source>
        <dbReference type="Proteomes" id="UP000001568"/>
    </source>
</evidence>
<feature type="region of interest" description="Disordered" evidence="1">
    <location>
        <begin position="166"/>
        <end position="192"/>
    </location>
</feature>
<dbReference type="AlphaFoldDB" id="A4RXZ2"/>
<dbReference type="Gramene" id="ABO96131">
    <property type="protein sequence ID" value="ABO96131"/>
    <property type="gene ID" value="OSTLU_31867"/>
</dbReference>
<dbReference type="Gene3D" id="2.60.200.20">
    <property type="match status" value="1"/>
</dbReference>
<dbReference type="RefSeq" id="XP_001417838.1">
    <property type="nucleotide sequence ID" value="XM_001417801.1"/>
</dbReference>
<dbReference type="KEGG" id="olu:OSTLU_31867"/>
<evidence type="ECO:0000256" key="1">
    <source>
        <dbReference type="SAM" id="MobiDB-lite"/>
    </source>
</evidence>
<accession>A4RXZ2</accession>
<feature type="region of interest" description="Disordered" evidence="1">
    <location>
        <begin position="320"/>
        <end position="450"/>
    </location>
</feature>
<feature type="compositionally biased region" description="Basic and acidic residues" evidence="1">
    <location>
        <begin position="324"/>
        <end position="351"/>
    </location>
</feature>
<dbReference type="Proteomes" id="UP000001568">
    <property type="component" value="Chromosome 5"/>
</dbReference>
<organism evidence="3 4">
    <name type="scientific">Ostreococcus lucimarinus (strain CCE9901)</name>
    <dbReference type="NCBI Taxonomy" id="436017"/>
    <lineage>
        <taxon>Eukaryota</taxon>
        <taxon>Viridiplantae</taxon>
        <taxon>Chlorophyta</taxon>
        <taxon>Mamiellophyceae</taxon>
        <taxon>Mamiellales</taxon>
        <taxon>Bathycoccaceae</taxon>
        <taxon>Ostreococcus</taxon>
    </lineage>
</organism>
<dbReference type="STRING" id="436017.A4RXZ2"/>
<feature type="region of interest" description="Disordered" evidence="1">
    <location>
        <begin position="96"/>
        <end position="142"/>
    </location>
</feature>
<dbReference type="OrthoDB" id="498968at2759"/>
<dbReference type="HOGENOM" id="CLU_608889_0_0_1"/>
<dbReference type="GeneID" id="5001791"/>
<dbReference type="InterPro" id="IPR008984">
    <property type="entry name" value="SMAD_FHA_dom_sf"/>
</dbReference>
<dbReference type="SUPFAM" id="SSF49879">
    <property type="entry name" value="SMAD/FHA domain"/>
    <property type="match status" value="1"/>
</dbReference>
<keyword evidence="4" id="KW-1185">Reference proteome</keyword>
<feature type="compositionally biased region" description="Acidic residues" evidence="1">
    <location>
        <begin position="352"/>
        <end position="387"/>
    </location>
</feature>
<evidence type="ECO:0000313" key="3">
    <source>
        <dbReference type="EMBL" id="ABO96131.1"/>
    </source>
</evidence>
<dbReference type="SMART" id="SM00240">
    <property type="entry name" value="FHA"/>
    <property type="match status" value="1"/>
</dbReference>
<evidence type="ECO:0000259" key="2">
    <source>
        <dbReference type="PROSITE" id="PS50006"/>
    </source>
</evidence>
<protein>
    <recommendedName>
        <fullName evidence="2">FHA domain-containing protein</fullName>
    </recommendedName>
</protein>
<feature type="domain" description="FHA" evidence="2">
    <location>
        <begin position="8"/>
        <end position="63"/>
    </location>
</feature>
<gene>
    <name evidence="3" type="ORF">OSTLU_31867</name>
</gene>
<dbReference type="Pfam" id="PF00498">
    <property type="entry name" value="FHA"/>
    <property type="match status" value="1"/>
</dbReference>
<reference evidence="3 4" key="1">
    <citation type="journal article" date="2007" name="Proc. Natl. Acad. Sci. U.S.A.">
        <title>The tiny eukaryote Ostreococcus provides genomic insights into the paradox of plankton speciation.</title>
        <authorList>
            <person name="Palenik B."/>
            <person name="Grimwood J."/>
            <person name="Aerts A."/>
            <person name="Rouze P."/>
            <person name="Salamov A."/>
            <person name="Putnam N."/>
            <person name="Dupont C."/>
            <person name="Jorgensen R."/>
            <person name="Derelle E."/>
            <person name="Rombauts S."/>
            <person name="Zhou K."/>
            <person name="Otillar R."/>
            <person name="Merchant S.S."/>
            <person name="Podell S."/>
            <person name="Gaasterland T."/>
            <person name="Napoli C."/>
            <person name="Gendler K."/>
            <person name="Manuell A."/>
            <person name="Tai V."/>
            <person name="Vallon O."/>
            <person name="Piganeau G."/>
            <person name="Jancek S."/>
            <person name="Heijde M."/>
            <person name="Jabbari K."/>
            <person name="Bowler C."/>
            <person name="Lohr M."/>
            <person name="Robbens S."/>
            <person name="Werner G."/>
            <person name="Dubchak I."/>
            <person name="Pazour G.J."/>
            <person name="Ren Q."/>
            <person name="Paulsen I."/>
            <person name="Delwiche C."/>
            <person name="Schmutz J."/>
            <person name="Rokhsar D."/>
            <person name="Van de Peer Y."/>
            <person name="Moreau H."/>
            <person name="Grigoriev I.V."/>
        </authorList>
    </citation>
    <scope>NUCLEOTIDE SEQUENCE [LARGE SCALE GENOMIC DNA]</scope>
    <source>
        <strain evidence="3 4">CCE9901</strain>
    </source>
</reference>
<name>A4RXZ2_OSTLU</name>
<feature type="compositionally biased region" description="Basic and acidic residues" evidence="1">
    <location>
        <begin position="166"/>
        <end position="176"/>
    </location>
</feature>